<dbReference type="EMBL" id="BARW01018329">
    <property type="protein sequence ID" value="GAI97711.1"/>
    <property type="molecule type" value="Genomic_DNA"/>
</dbReference>
<evidence type="ECO:0000313" key="1">
    <source>
        <dbReference type="EMBL" id="GAI97711.1"/>
    </source>
</evidence>
<organism evidence="1">
    <name type="scientific">marine sediment metagenome</name>
    <dbReference type="NCBI Taxonomy" id="412755"/>
    <lineage>
        <taxon>unclassified sequences</taxon>
        <taxon>metagenomes</taxon>
        <taxon>ecological metagenomes</taxon>
    </lineage>
</organism>
<feature type="non-terminal residue" evidence="1">
    <location>
        <position position="119"/>
    </location>
</feature>
<comment type="caution">
    <text evidence="1">The sequence shown here is derived from an EMBL/GenBank/DDBJ whole genome shotgun (WGS) entry which is preliminary data.</text>
</comment>
<proteinExistence type="predicted"/>
<protein>
    <submittedName>
        <fullName evidence="1">Uncharacterized protein</fullName>
    </submittedName>
</protein>
<name>X1U269_9ZZZZ</name>
<gene>
    <name evidence="1" type="ORF">S12H4_31412</name>
</gene>
<sequence length="119" mass="13089">MGDYPDYTDIMRLIGSDVMVPIDIQAAYLMMPVDIQAQWVTLDINIKAKEVTLTIEIEAQTVSIFLQADWATLEGNSKYKGLLAPEVAVGGHAEDEYEVPGTKTVYITQASLKASAHLE</sequence>
<reference evidence="1" key="1">
    <citation type="journal article" date="2014" name="Front. Microbiol.">
        <title>High frequency of phylogenetically diverse reductive dehalogenase-homologous genes in deep subseafloor sedimentary metagenomes.</title>
        <authorList>
            <person name="Kawai M."/>
            <person name="Futagami T."/>
            <person name="Toyoda A."/>
            <person name="Takaki Y."/>
            <person name="Nishi S."/>
            <person name="Hori S."/>
            <person name="Arai W."/>
            <person name="Tsubouchi T."/>
            <person name="Morono Y."/>
            <person name="Uchiyama I."/>
            <person name="Ito T."/>
            <person name="Fujiyama A."/>
            <person name="Inagaki F."/>
            <person name="Takami H."/>
        </authorList>
    </citation>
    <scope>NUCLEOTIDE SEQUENCE</scope>
    <source>
        <strain evidence="1">Expedition CK06-06</strain>
    </source>
</reference>
<dbReference type="AlphaFoldDB" id="X1U269"/>
<accession>X1U269</accession>